<comment type="caution">
    <text evidence="1">The sequence shown here is derived from an EMBL/GenBank/DDBJ whole genome shotgun (WGS) entry which is preliminary data.</text>
</comment>
<keyword evidence="2" id="KW-1185">Reference proteome</keyword>
<gene>
    <name evidence="1" type="ORF">MEUPH1_LOCUS3434</name>
</gene>
<accession>A0AAV0VQT4</accession>
<reference evidence="1 2" key="1">
    <citation type="submission" date="2023-01" db="EMBL/GenBank/DDBJ databases">
        <authorList>
            <person name="Whitehead M."/>
        </authorList>
    </citation>
    <scope>NUCLEOTIDE SEQUENCE [LARGE SCALE GENOMIC DNA]</scope>
</reference>
<sequence length="138" mass="16199">MEEACIAIIVALATDNADEGRKRKKKQRIWSKEWFLKRNKYTHHNLLDELLLTSNEDYANFLRMDHSTFMELLEKVEPYIKKKDTNMRSAIPANQRLSTTLRYLATGQSFEDLKFTTAIAPQTLSKIIIETTWYVVQL</sequence>
<name>A0AAV0VQT4_9HEMI</name>
<protein>
    <recommendedName>
        <fullName evidence="3">Nuclease HARBI1</fullName>
    </recommendedName>
</protein>
<dbReference type="EMBL" id="CARXXK010000001">
    <property type="protein sequence ID" value="CAI6346533.1"/>
    <property type="molecule type" value="Genomic_DNA"/>
</dbReference>
<evidence type="ECO:0008006" key="3">
    <source>
        <dbReference type="Google" id="ProtNLM"/>
    </source>
</evidence>
<organism evidence="1 2">
    <name type="scientific">Macrosiphum euphorbiae</name>
    <name type="common">potato aphid</name>
    <dbReference type="NCBI Taxonomy" id="13131"/>
    <lineage>
        <taxon>Eukaryota</taxon>
        <taxon>Metazoa</taxon>
        <taxon>Ecdysozoa</taxon>
        <taxon>Arthropoda</taxon>
        <taxon>Hexapoda</taxon>
        <taxon>Insecta</taxon>
        <taxon>Pterygota</taxon>
        <taxon>Neoptera</taxon>
        <taxon>Paraneoptera</taxon>
        <taxon>Hemiptera</taxon>
        <taxon>Sternorrhyncha</taxon>
        <taxon>Aphidomorpha</taxon>
        <taxon>Aphidoidea</taxon>
        <taxon>Aphididae</taxon>
        <taxon>Macrosiphini</taxon>
        <taxon>Macrosiphum</taxon>
    </lineage>
</organism>
<dbReference type="Proteomes" id="UP001160148">
    <property type="component" value="Unassembled WGS sequence"/>
</dbReference>
<evidence type="ECO:0000313" key="1">
    <source>
        <dbReference type="EMBL" id="CAI6346533.1"/>
    </source>
</evidence>
<evidence type="ECO:0000313" key="2">
    <source>
        <dbReference type="Proteomes" id="UP001160148"/>
    </source>
</evidence>
<proteinExistence type="predicted"/>
<dbReference type="AlphaFoldDB" id="A0AAV0VQT4"/>